<sequence>MTVGLVDVARRVSNMSVRVAVPDMVSGLTEDIRKPSYAVGVGLLEYSKKQGNLSSAASEVSFDVLAPFKMLGRVPAKLKEIVKSVLP</sequence>
<evidence type="ECO:0008006" key="2">
    <source>
        <dbReference type="Google" id="ProtNLM"/>
    </source>
</evidence>
<gene>
    <name evidence="1" type="ORF">SDC9_148053</name>
</gene>
<reference evidence="1" key="1">
    <citation type="submission" date="2019-08" db="EMBL/GenBank/DDBJ databases">
        <authorList>
            <person name="Kucharzyk K."/>
            <person name="Murdoch R.W."/>
            <person name="Higgins S."/>
            <person name="Loffler F."/>
        </authorList>
    </citation>
    <scope>NUCLEOTIDE SEQUENCE</scope>
</reference>
<organism evidence="1">
    <name type="scientific">bioreactor metagenome</name>
    <dbReference type="NCBI Taxonomy" id="1076179"/>
    <lineage>
        <taxon>unclassified sequences</taxon>
        <taxon>metagenomes</taxon>
        <taxon>ecological metagenomes</taxon>
    </lineage>
</organism>
<dbReference type="AlphaFoldDB" id="A0A645EFM3"/>
<protein>
    <recommendedName>
        <fullName evidence="2">Cell division protein FtsA</fullName>
    </recommendedName>
</protein>
<evidence type="ECO:0000313" key="1">
    <source>
        <dbReference type="EMBL" id="MPN00855.1"/>
    </source>
</evidence>
<dbReference type="EMBL" id="VSSQ01046882">
    <property type="protein sequence ID" value="MPN00855.1"/>
    <property type="molecule type" value="Genomic_DNA"/>
</dbReference>
<proteinExistence type="predicted"/>
<accession>A0A645EFM3</accession>
<comment type="caution">
    <text evidence="1">The sequence shown here is derived from an EMBL/GenBank/DDBJ whole genome shotgun (WGS) entry which is preliminary data.</text>
</comment>
<name>A0A645EFM3_9ZZZZ</name>